<feature type="region of interest" description="Disordered" evidence="1">
    <location>
        <begin position="920"/>
        <end position="947"/>
    </location>
</feature>
<evidence type="ECO:0000259" key="3">
    <source>
        <dbReference type="Pfam" id="PF20041"/>
    </source>
</evidence>
<protein>
    <submittedName>
        <fullName evidence="4">RHS repeat-associated core domain-containing protein</fullName>
    </submittedName>
</protein>
<evidence type="ECO:0000256" key="1">
    <source>
        <dbReference type="SAM" id="MobiDB-lite"/>
    </source>
</evidence>
<proteinExistence type="predicted"/>
<feature type="domain" description="DUF6443" evidence="3">
    <location>
        <begin position="36"/>
        <end position="150"/>
    </location>
</feature>
<accession>A0A1M4YY56</accession>
<dbReference type="Pfam" id="PF20041">
    <property type="entry name" value="DUF6443"/>
    <property type="match status" value="1"/>
</dbReference>
<reference evidence="5" key="1">
    <citation type="submission" date="2016-11" db="EMBL/GenBank/DDBJ databases">
        <authorList>
            <person name="Varghese N."/>
            <person name="Submissions S."/>
        </authorList>
    </citation>
    <scope>NUCLEOTIDE SEQUENCE [LARGE SCALE GENOMIC DNA]</scope>
    <source>
        <strain evidence="5">YR203</strain>
    </source>
</reference>
<dbReference type="NCBIfam" id="TIGR03696">
    <property type="entry name" value="Rhs_assc_core"/>
    <property type="match status" value="1"/>
</dbReference>
<dbReference type="InterPro" id="IPR050708">
    <property type="entry name" value="T6SS_VgrG/RHS"/>
</dbReference>
<dbReference type="Gene3D" id="2.180.10.10">
    <property type="entry name" value="RHS repeat-associated core"/>
    <property type="match status" value="1"/>
</dbReference>
<gene>
    <name evidence="4" type="ORF">SAMN02787073_1415</name>
</gene>
<dbReference type="InterPro" id="IPR022385">
    <property type="entry name" value="Rhs_assc_core"/>
</dbReference>
<feature type="chain" id="PRO_5013359113" evidence="2">
    <location>
        <begin position="20"/>
        <end position="1171"/>
    </location>
</feature>
<dbReference type="InterPro" id="IPR045619">
    <property type="entry name" value="DUF6443"/>
</dbReference>
<dbReference type="PANTHER" id="PTHR32305:SF15">
    <property type="entry name" value="PROTEIN RHSA-RELATED"/>
    <property type="match status" value="1"/>
</dbReference>
<evidence type="ECO:0000256" key="2">
    <source>
        <dbReference type="SAM" id="SignalP"/>
    </source>
</evidence>
<dbReference type="Proteomes" id="UP000184108">
    <property type="component" value="Unassembled WGS sequence"/>
</dbReference>
<dbReference type="AlphaFoldDB" id="A0A1M4YY56"/>
<keyword evidence="2" id="KW-0732">Signal</keyword>
<feature type="compositionally biased region" description="Gly residues" evidence="1">
    <location>
        <begin position="925"/>
        <end position="935"/>
    </location>
</feature>
<sequence>MKTYFISVLCFFIAVLAHAQTGLSDTENYVYTKNCLDADCVKKSETVKYFDGLGRARQIIDVKGSPLGRDLVQPVVYDGFGKKTREYLPVPQSGTTGGAIYQQSSDITCYPLSNAANFYSGERIFTEKTIESSPLNRIQQQIQTGNDWSNKPVLFGYATNTTADQVRYFKASSAWAEGVSKTTLIDSGLFGNSQLFKNSVKDEDSNEMLTFKNTKGQVILERKGGPGNYADTYFIYDKYDHLAFILPPMAAIRGDISTNILKQEELCYQYRFDGQGRLAERKFPGNGWEYILYDKQDRLVGFQDAELKKKGQWLYTKYDRFGRVTFTGVSSGGTRSSEQAYAESFGSNNVKRTQSVFFNREGMDVYYDPNSTYPSVGWVKLLSVSYYDTYPAYSFNPPFPGSILGQPIMTDAQNASVKTQTMPTLALVKNIEDDQWTKNYVYYDIKGRAVGTYSINHLGGYTKTESELDFIGVAKQSVTSHQRKEGEAVTTVKERFEYDNQNRLKRHYHQIGNNQQEMLSDHTYNELSQLKRKKVGNSLEIIEYSYNIRGWLTKVNDPEYLNKKMFGYELKYSNPVNTSLSSGKFNGNIAEVDWAATGNPIVKRYSYQYDTFNRLKSAVYSEPSTSVPENNFYNETLTYYLDGKIQTLKRNRNAANTGAELIDNLNYVYTGSRINTITDASGNYIGYPDASGIPISYDDNGNMKDHVDKGILEIDYNFLNLPDLIQFDKQYRSRDHLNVHYNTNTKYLYSADGKKLKKTYTFGSGRKNMETSTTTDYLDGFQYTDDVLKFVPTSEGYFSFENNRYIYNYTDHLGNIRVSFYRDDLGKAVADRQTDYYPFGMEFGGHTTVSTTAPDYHYKFLGQELQEETGWVDLNARFYMPEIGMFGQHDPLSDYTLDPYGYAYNNPLFFTDVTGLRSDPINGGQEVGGPRGLSGPGEDPKPNDMGGANNPYLIPEIVLNAPVKAMASTTLPTCTYCYNGNGNSLGQMLNLPAPPIQNMQPVLHNGSAMMMDSMIWDLAGILIANNVEPENQTQALGLGALAIILSKGKAAPKIIKGESKIWKVGAYNELKGVEIGLDAHHVGQGAVMKKLVAGFEYKTAPTILVPKLGHTQGSGVLSRSTSGFTDARQVVARDVFELRRVYGEKGIPNSALQELIQLNKTMYPEAFIKVK</sequence>
<evidence type="ECO:0000313" key="4">
    <source>
        <dbReference type="EMBL" id="SHF10628.1"/>
    </source>
</evidence>
<feature type="signal peptide" evidence="2">
    <location>
        <begin position="1"/>
        <end position="19"/>
    </location>
</feature>
<dbReference type="EMBL" id="FQVE01000002">
    <property type="protein sequence ID" value="SHF10628.1"/>
    <property type="molecule type" value="Genomic_DNA"/>
</dbReference>
<dbReference type="RefSeq" id="WP_073172189.1">
    <property type="nucleotide sequence ID" value="NZ_FQVE01000002.1"/>
</dbReference>
<dbReference type="PANTHER" id="PTHR32305">
    <property type="match status" value="1"/>
</dbReference>
<evidence type="ECO:0000313" key="5">
    <source>
        <dbReference type="Proteomes" id="UP000184108"/>
    </source>
</evidence>
<organism evidence="4 5">
    <name type="scientific">Chryseobacterium vrystaatense</name>
    <dbReference type="NCBI Taxonomy" id="307480"/>
    <lineage>
        <taxon>Bacteria</taxon>
        <taxon>Pseudomonadati</taxon>
        <taxon>Bacteroidota</taxon>
        <taxon>Flavobacteriia</taxon>
        <taxon>Flavobacteriales</taxon>
        <taxon>Weeksellaceae</taxon>
        <taxon>Chryseobacterium group</taxon>
        <taxon>Chryseobacterium</taxon>
    </lineage>
</organism>
<name>A0A1M4YY56_9FLAO</name>